<dbReference type="SUPFAM" id="SSF53807">
    <property type="entry name" value="Helical backbone' metal receptor"/>
    <property type="match status" value="1"/>
</dbReference>
<keyword evidence="9" id="KW-1185">Reference proteome</keyword>
<reference evidence="8 9" key="1">
    <citation type="submission" date="2020-08" db="EMBL/GenBank/DDBJ databases">
        <title>Genomic Encyclopedia of Type Strains, Phase IV (KMG-IV): sequencing the most valuable type-strain genomes for metagenomic binning, comparative biology and taxonomic classification.</title>
        <authorList>
            <person name="Goeker M."/>
        </authorList>
    </citation>
    <scope>NUCLEOTIDE SEQUENCE [LARGE SCALE GENOMIC DNA]</scope>
    <source>
        <strain evidence="8 9">DSM 22975</strain>
    </source>
</reference>
<dbReference type="PANTHER" id="PTHR33712:SF7">
    <property type="entry name" value="LIGHT-INDEPENDENT PROTOCHLOROPHYLLIDE REDUCTASE SUBUNIT B"/>
    <property type="match status" value="1"/>
</dbReference>
<dbReference type="GO" id="GO:0016163">
    <property type="term" value="F:nitrogenase activity"/>
    <property type="evidence" value="ECO:0007669"/>
    <property type="project" value="InterPro"/>
</dbReference>
<evidence type="ECO:0000313" key="9">
    <source>
        <dbReference type="Proteomes" id="UP000585721"/>
    </source>
</evidence>
<evidence type="ECO:0000256" key="1">
    <source>
        <dbReference type="ARBA" id="ARBA00003171"/>
    </source>
</evidence>
<dbReference type="CDD" id="cd01966">
    <property type="entry name" value="Nitrogenase_NifN_1"/>
    <property type="match status" value="1"/>
</dbReference>
<dbReference type="RefSeq" id="WP_188025066.1">
    <property type="nucleotide sequence ID" value="NZ_JACHGR010000001.1"/>
</dbReference>
<feature type="domain" description="Nitrogenase/oxidoreductase component 1" evidence="7">
    <location>
        <begin position="20"/>
        <end position="428"/>
    </location>
</feature>
<dbReference type="GO" id="GO:0065003">
    <property type="term" value="P:protein-containing complex assembly"/>
    <property type="evidence" value="ECO:0007669"/>
    <property type="project" value="InterPro"/>
</dbReference>
<evidence type="ECO:0000259" key="7">
    <source>
        <dbReference type="Pfam" id="PF00148"/>
    </source>
</evidence>
<dbReference type="Gene3D" id="6.10.250.1090">
    <property type="match status" value="1"/>
</dbReference>
<evidence type="ECO:0000256" key="3">
    <source>
        <dbReference type="ARBA" id="ARBA00011002"/>
    </source>
</evidence>
<protein>
    <recommendedName>
        <fullName evidence="4">Nitrogenase iron-molybdenum cofactor biosynthesis protein NifN</fullName>
    </recommendedName>
</protein>
<dbReference type="InterPro" id="IPR005975">
    <property type="entry name" value="Nase_Mo-Fe_CF"/>
</dbReference>
<dbReference type="EMBL" id="JACHGR010000001">
    <property type="protein sequence ID" value="MBB6054239.1"/>
    <property type="molecule type" value="Genomic_DNA"/>
</dbReference>
<organism evidence="8 9">
    <name type="scientific">Tolumonas osonensis</name>
    <dbReference type="NCBI Taxonomy" id="675874"/>
    <lineage>
        <taxon>Bacteria</taxon>
        <taxon>Pseudomonadati</taxon>
        <taxon>Pseudomonadota</taxon>
        <taxon>Gammaproteobacteria</taxon>
        <taxon>Aeromonadales</taxon>
        <taxon>Aeromonadaceae</taxon>
        <taxon>Tolumonas</taxon>
    </lineage>
</organism>
<comment type="caution">
    <text evidence="8">The sequence shown here is derived from an EMBL/GenBank/DDBJ whole genome shotgun (WGS) entry which is preliminary data.</text>
</comment>
<dbReference type="AlphaFoldDB" id="A0A841G8L3"/>
<evidence type="ECO:0000256" key="4">
    <source>
        <dbReference type="ARBA" id="ARBA00013282"/>
    </source>
</evidence>
<accession>A0A841G8L3</accession>
<keyword evidence="5 6" id="KW-0535">Nitrogen fixation</keyword>
<sequence>MAQVIKTHKPLATQPIKSGQPLGAILASLGIERCIPLIHGAQGCSAFAKIFFIQHFNEPIPLQSTAMDPITTVMGSDDNIIQALAHLCEKSNPRLVVLMSSGLSEAQGSDMNRALKEFRKQYPKYERNEIVTVNTPDFYGSLENGYSALVENLISQLVPEQKLRSIRKKRINLLLSHMLTPGDIELIRQYVEAFGLQPILVPDLSRSMDGHLVKQDYLSVSQGGADVNLLRQLGQSSLTLVVGASMQRAGQLLNSRSGVESVYFPHLMTLAEVDRFIHTLQQVADRQVPEWIERQRGQVTDTMIDTHTWVNDTRFAIGAEADLLVAWMAFADAVGMTPVSVVAPVNQPCLAGLSVDKVLIGDLEDLQQQVEEKGCDLLLANSHGAVMADELKLPLMRIGFPIFDRFGEFRRVRQGYAGIRDNLFEIANYQQQACHGRPVYHSPLKQAFAQDAFRTEEVLA</sequence>
<dbReference type="Gene3D" id="3.40.50.1980">
    <property type="entry name" value="Nitrogenase molybdenum iron protein domain"/>
    <property type="match status" value="3"/>
</dbReference>
<gene>
    <name evidence="8" type="ORF">HNR75_000104</name>
</gene>
<dbReference type="InterPro" id="IPR000318">
    <property type="entry name" value="Nase_comp1_CS"/>
</dbReference>
<evidence type="ECO:0000256" key="6">
    <source>
        <dbReference type="RuleBase" id="RU004021"/>
    </source>
</evidence>
<dbReference type="PANTHER" id="PTHR33712">
    <property type="entry name" value="LIGHT-INDEPENDENT PROTOCHLOROPHYLLIDE REDUCTASE SUBUNIT B"/>
    <property type="match status" value="1"/>
</dbReference>
<dbReference type="Proteomes" id="UP000585721">
    <property type="component" value="Unassembled WGS sequence"/>
</dbReference>
<evidence type="ECO:0000256" key="5">
    <source>
        <dbReference type="ARBA" id="ARBA00023231"/>
    </source>
</evidence>
<dbReference type="InterPro" id="IPR050152">
    <property type="entry name" value="ChlB/BchB/BchZ"/>
</dbReference>
<dbReference type="InterPro" id="IPR000510">
    <property type="entry name" value="Nase/OxRdtase_comp1"/>
</dbReference>
<evidence type="ECO:0000256" key="2">
    <source>
        <dbReference type="ARBA" id="ARBA00005155"/>
    </source>
</evidence>
<proteinExistence type="inferred from homology"/>
<comment type="similarity">
    <text evidence="3 6">Belongs to the NifD/NifK/NifE/NifN family.</text>
</comment>
<dbReference type="NCBIfam" id="TIGR01285">
    <property type="entry name" value="nifN"/>
    <property type="match status" value="1"/>
</dbReference>
<comment type="pathway">
    <text evidence="2">Cofactor biosynthesis; Fe-Mo cofactor biosynthesis.</text>
</comment>
<name>A0A841G8L3_9GAMM</name>
<dbReference type="PROSITE" id="PS00699">
    <property type="entry name" value="NITROGENASE_1_1"/>
    <property type="match status" value="1"/>
</dbReference>
<dbReference type="UniPathway" id="UPA00782"/>
<comment type="function">
    <text evidence="1">This protein may play a role in the biosynthesis of the prosthetic group of nitrogenase (FeMo cofactor).</text>
</comment>
<dbReference type="Pfam" id="PF00148">
    <property type="entry name" value="Oxidored_nitro"/>
    <property type="match status" value="1"/>
</dbReference>
<evidence type="ECO:0000313" key="8">
    <source>
        <dbReference type="EMBL" id="MBB6054239.1"/>
    </source>
</evidence>